<gene>
    <name evidence="1" type="ORF">TSAR_002643</name>
</gene>
<evidence type="ECO:0000313" key="2">
    <source>
        <dbReference type="Proteomes" id="UP000215335"/>
    </source>
</evidence>
<sequence>QQKGAVPILAASQGIPRVFRDATSDFKRLITGEYNVALDIRDQTPQWFTMSTPKISISLVILCFFLNTTSAEERIAYRKHWDFPTGSELFFNPKTYRISDEYHNLIYVVCDVRDDLRKSVRNCTAVQDTRPERSCPVTLQTFDKEEHFRYQSDYLEIFPFGSTRAVIVWPDSRGPWFLKCTILDFTTCKSKDVLLTGCDDYIDQAYFVAYDDSFELVIKSCSQGRHDKYHIDAEGNIISDLVHWKLPQYRVFSAAASNRAIVKDNKAKAYLHLAVHYTVDGERVTQMLLMKPYGSMTVVRKVVSTAHEKIGVAIPYDDRVDLNTSVPYDIKLAYLALRNLADGSKNRENGLFKPDTYYLKKVDDEGRVVGTVNMEPESKCEGKESGHQVFENGTTEYCVATACGDEPEIHGELKFLNLIFAQLDTSVRCVIRSRVQFGASQLGRWLGFVLFTVGYKGVVYENPDTYISTKVVGTVENKLQSNREDKGNEIETCPGGRFGGKSIALLAIICFFANTIKAEERIAYKKHWDFPSGLELFFDPRSYEASDEYHNPTYVICDKPDDLQSERNCTAVQDTQPERSCPVTLKNFTADGDELAIYPFGSTRAVIFWSKRYSLSKRSTIKCIILDFGTCESIDVLLEKSFDRIRWTYFVAYEDSFDLVTISSTIKNGHNKYHVDVEGNVTFSSWKNYLNMEQFTSAAAYRAITADSKLKVYLHFGKSFFDVSSTITSLVKPDGWRKVLVVTKKYWNTAFIRVESTAHETIGIAYALENVIEVSQFDQEGELKLNTSLTYDVKEVKSLSLLNLADGGFLLSTIGSNDGNPDAYYLTKVDARGKVVGTIKKEPEPNCEYKPPSLRVFDNEAKEHCFVIVCHDHHTLDLVVKSFSDEDFSDEKSIALLAIICFFASTTSANERIAYKKHWDFPYGSKIFFNPKLYRQNDEYQNLAYLLCNVDHDRKFEKNCTAVQDTQPERSCPVTLKDINADDDLEIYPFGSTRAVIFWSKQVTEGLPITCIIVDLGTCKNKYVFLRESIFSIRWAYFAAYEDSFDLIVSNSFNIRNKYHIDLEGKVTFSQWTNQELSRMGFGEEDYRAIVVDSKLKAFLNFGYSFSIFDRYSIVMSLVKPDGWSKVLAVYHDQIGDFQKVESTAHEKIGVAVVDNHRVNVSQFDQEGELKLNTSLTFKFQVRYLALRNLADGGFLLFAIGYGGNEYYLTKVDDQGKVAGTIQMEPERNCVGETPSLQVFDNEAKEYCFVVACYDDATIFAKLDLVVRCVSDEDLYKSEFVF</sequence>
<dbReference type="OrthoDB" id="10663546at2759"/>
<organism evidence="1 2">
    <name type="scientific">Trichomalopsis sarcophagae</name>
    <dbReference type="NCBI Taxonomy" id="543379"/>
    <lineage>
        <taxon>Eukaryota</taxon>
        <taxon>Metazoa</taxon>
        <taxon>Ecdysozoa</taxon>
        <taxon>Arthropoda</taxon>
        <taxon>Hexapoda</taxon>
        <taxon>Insecta</taxon>
        <taxon>Pterygota</taxon>
        <taxon>Neoptera</taxon>
        <taxon>Endopterygota</taxon>
        <taxon>Hymenoptera</taxon>
        <taxon>Apocrita</taxon>
        <taxon>Proctotrupomorpha</taxon>
        <taxon>Chalcidoidea</taxon>
        <taxon>Pteromalidae</taxon>
        <taxon>Pteromalinae</taxon>
        <taxon>Trichomalopsis</taxon>
    </lineage>
</organism>
<comment type="caution">
    <text evidence="1">The sequence shown here is derived from an EMBL/GenBank/DDBJ whole genome shotgun (WGS) entry which is preliminary data.</text>
</comment>
<accession>A0A232ENV4</accession>
<feature type="non-terminal residue" evidence="1">
    <location>
        <position position="1"/>
    </location>
</feature>
<reference evidence="1 2" key="1">
    <citation type="journal article" date="2017" name="Curr. Biol.">
        <title>The Evolution of Venom by Co-option of Single-Copy Genes.</title>
        <authorList>
            <person name="Martinson E.O."/>
            <person name="Mrinalini"/>
            <person name="Kelkar Y.D."/>
            <person name="Chang C.H."/>
            <person name="Werren J.H."/>
        </authorList>
    </citation>
    <scope>NUCLEOTIDE SEQUENCE [LARGE SCALE GENOMIC DNA]</scope>
    <source>
        <strain evidence="1 2">Alberta</strain>
        <tissue evidence="1">Whole body</tissue>
    </source>
</reference>
<evidence type="ECO:0000313" key="1">
    <source>
        <dbReference type="EMBL" id="OXU20043.1"/>
    </source>
</evidence>
<proteinExistence type="predicted"/>
<keyword evidence="2" id="KW-1185">Reference proteome</keyword>
<name>A0A232ENV4_9HYME</name>
<dbReference type="Proteomes" id="UP000215335">
    <property type="component" value="Unassembled WGS sequence"/>
</dbReference>
<dbReference type="EMBL" id="NNAY01003055">
    <property type="protein sequence ID" value="OXU20043.1"/>
    <property type="molecule type" value="Genomic_DNA"/>
</dbReference>
<protein>
    <submittedName>
        <fullName evidence="1">Uncharacterized protein</fullName>
    </submittedName>
</protein>